<sequence length="219" mass="23004">MTYRSGWQDDDRGQGPREGDELAAPPGTDPMQPSPGIDPALQPPPLPGPQTPGAGMPEVVPGAPGSWQQAGGAAYSSGGPGNLPARRERDQPMVSAFGDLVRTGAWDAARKTVSYQVFGDVKLDLRHVLQPGETLEVELYSLFGSAKILVPEGTDVQIQGMTLLGDARSEVGAAATGTPPSGGRLVVTGWSVFGDVRVRSVAAGEKLPRGWRWAQPKRS</sequence>
<feature type="compositionally biased region" description="Basic and acidic residues" evidence="1">
    <location>
        <begin position="7"/>
        <end position="20"/>
    </location>
</feature>
<organism evidence="3 4">
    <name type="scientific">Ornithinimicrobium kibberense</name>
    <dbReference type="NCBI Taxonomy" id="282060"/>
    <lineage>
        <taxon>Bacteria</taxon>
        <taxon>Bacillati</taxon>
        <taxon>Actinomycetota</taxon>
        <taxon>Actinomycetes</taxon>
        <taxon>Micrococcales</taxon>
        <taxon>Ornithinimicrobiaceae</taxon>
        <taxon>Ornithinimicrobium</taxon>
    </lineage>
</organism>
<name>A0ABV5V5V7_9MICO</name>
<dbReference type="Pfam" id="PF09922">
    <property type="entry name" value="LiaF-like_C"/>
    <property type="match status" value="1"/>
</dbReference>
<proteinExistence type="predicted"/>
<dbReference type="RefSeq" id="WP_141337980.1">
    <property type="nucleotide sequence ID" value="NZ_JBHMAX010000024.1"/>
</dbReference>
<feature type="domain" description="Cell wall-active antibiotics response LiaF-like C-terminal" evidence="2">
    <location>
        <begin position="115"/>
        <end position="168"/>
    </location>
</feature>
<dbReference type="PANTHER" id="PTHR40763:SF5">
    <property type="entry name" value="MEMBRANE PROTEIN"/>
    <property type="match status" value="1"/>
</dbReference>
<dbReference type="InterPro" id="IPR024425">
    <property type="entry name" value="LiaF-like_C"/>
</dbReference>
<keyword evidence="4" id="KW-1185">Reference proteome</keyword>
<dbReference type="PANTHER" id="PTHR40763">
    <property type="entry name" value="MEMBRANE PROTEIN-RELATED"/>
    <property type="match status" value="1"/>
</dbReference>
<dbReference type="Proteomes" id="UP001589613">
    <property type="component" value="Unassembled WGS sequence"/>
</dbReference>
<comment type="caution">
    <text evidence="3">The sequence shown here is derived from an EMBL/GenBank/DDBJ whole genome shotgun (WGS) entry which is preliminary data.</text>
</comment>
<gene>
    <name evidence="3" type="ORF">ACFFN0_13755</name>
</gene>
<accession>A0ABV5V5V7</accession>
<evidence type="ECO:0000313" key="3">
    <source>
        <dbReference type="EMBL" id="MFB9733110.1"/>
    </source>
</evidence>
<feature type="compositionally biased region" description="Low complexity" evidence="1">
    <location>
        <begin position="65"/>
        <end position="77"/>
    </location>
</feature>
<dbReference type="EMBL" id="JBHMAX010000024">
    <property type="protein sequence ID" value="MFB9733110.1"/>
    <property type="molecule type" value="Genomic_DNA"/>
</dbReference>
<evidence type="ECO:0000256" key="1">
    <source>
        <dbReference type="SAM" id="MobiDB-lite"/>
    </source>
</evidence>
<evidence type="ECO:0000259" key="2">
    <source>
        <dbReference type="Pfam" id="PF09922"/>
    </source>
</evidence>
<feature type="region of interest" description="Disordered" evidence="1">
    <location>
        <begin position="1"/>
        <end position="87"/>
    </location>
</feature>
<reference evidence="3 4" key="1">
    <citation type="submission" date="2024-09" db="EMBL/GenBank/DDBJ databases">
        <authorList>
            <person name="Sun Q."/>
            <person name="Mori K."/>
        </authorList>
    </citation>
    <scope>NUCLEOTIDE SEQUENCE [LARGE SCALE GENOMIC DNA]</scope>
    <source>
        <strain evidence="3 4">JCM 12763</strain>
    </source>
</reference>
<feature type="compositionally biased region" description="Pro residues" evidence="1">
    <location>
        <begin position="41"/>
        <end position="50"/>
    </location>
</feature>
<evidence type="ECO:0000313" key="4">
    <source>
        <dbReference type="Proteomes" id="UP001589613"/>
    </source>
</evidence>
<protein>
    <submittedName>
        <fullName evidence="3">LiaF domain-containing protein</fullName>
    </submittedName>
</protein>